<dbReference type="GO" id="GO:0008757">
    <property type="term" value="F:S-adenosylmethionine-dependent methyltransferase activity"/>
    <property type="evidence" value="ECO:0007669"/>
    <property type="project" value="UniProtKB-ARBA"/>
</dbReference>
<dbReference type="GO" id="GO:0005634">
    <property type="term" value="C:nucleus"/>
    <property type="evidence" value="ECO:0007669"/>
    <property type="project" value="TreeGrafter"/>
</dbReference>
<dbReference type="GO" id="GO:0042826">
    <property type="term" value="F:histone deacetylase binding"/>
    <property type="evidence" value="ECO:0007669"/>
    <property type="project" value="TreeGrafter"/>
</dbReference>
<dbReference type="PANTHER" id="PTHR46165">
    <property type="entry name" value="SET AND MYND DOMAIN-CONTAINING PROTEIN 4"/>
    <property type="match status" value="1"/>
</dbReference>
<protein>
    <submittedName>
        <fullName evidence="10">Uncharacterized protein</fullName>
    </submittedName>
</protein>
<organism evidence="10 11">
    <name type="scientific">Aphidius gifuensis</name>
    <name type="common">Parasitoid wasp</name>
    <dbReference type="NCBI Taxonomy" id="684658"/>
    <lineage>
        <taxon>Eukaryota</taxon>
        <taxon>Metazoa</taxon>
        <taxon>Ecdysozoa</taxon>
        <taxon>Arthropoda</taxon>
        <taxon>Hexapoda</taxon>
        <taxon>Insecta</taxon>
        <taxon>Pterygota</taxon>
        <taxon>Neoptera</taxon>
        <taxon>Endopterygota</taxon>
        <taxon>Hymenoptera</taxon>
        <taxon>Apocrita</taxon>
        <taxon>Ichneumonoidea</taxon>
        <taxon>Braconidae</taxon>
        <taxon>Aphidiinae</taxon>
        <taxon>Aphidius</taxon>
    </lineage>
</organism>
<dbReference type="EMBL" id="JACMRX010000002">
    <property type="protein sequence ID" value="KAF7995278.1"/>
    <property type="molecule type" value="Genomic_DNA"/>
</dbReference>
<dbReference type="InterPro" id="IPR046341">
    <property type="entry name" value="SET_dom_sf"/>
</dbReference>
<dbReference type="SUPFAM" id="SSF48452">
    <property type="entry name" value="TPR-like"/>
    <property type="match status" value="1"/>
</dbReference>
<keyword evidence="2" id="KW-0808">Transferase</keyword>
<dbReference type="OrthoDB" id="5945798at2759"/>
<evidence type="ECO:0000256" key="4">
    <source>
        <dbReference type="ARBA" id="ARBA00022723"/>
    </source>
</evidence>
<dbReference type="PROSITE" id="PS50280">
    <property type="entry name" value="SET"/>
    <property type="match status" value="1"/>
</dbReference>
<dbReference type="PANTHER" id="PTHR46165:SF6">
    <property type="entry name" value="SET AND MYND DOMAIN-CONTAINING PROTEIN 4-LIKE PROTEIN"/>
    <property type="match status" value="1"/>
</dbReference>
<keyword evidence="5 7" id="KW-0863">Zinc-finger</keyword>
<dbReference type="GO" id="GO:0005737">
    <property type="term" value="C:cytoplasm"/>
    <property type="evidence" value="ECO:0007669"/>
    <property type="project" value="TreeGrafter"/>
</dbReference>
<dbReference type="InterPro" id="IPR002893">
    <property type="entry name" value="Znf_MYND"/>
</dbReference>
<dbReference type="GO" id="GO:0008170">
    <property type="term" value="F:N-methyltransferase activity"/>
    <property type="evidence" value="ECO:0007669"/>
    <property type="project" value="UniProtKB-ARBA"/>
</dbReference>
<evidence type="ECO:0000256" key="6">
    <source>
        <dbReference type="ARBA" id="ARBA00022833"/>
    </source>
</evidence>
<gene>
    <name evidence="10" type="ORF">HCN44_004750</name>
</gene>
<name>A0A834XXF4_APHGI</name>
<evidence type="ECO:0000256" key="2">
    <source>
        <dbReference type="ARBA" id="ARBA00022679"/>
    </source>
</evidence>
<evidence type="ECO:0000313" key="10">
    <source>
        <dbReference type="EMBL" id="KAF7995278.1"/>
    </source>
</evidence>
<sequence length="632" mass="72600">MDNIEITQPELESWKKDIHLKIVDTINYATQGLGLDLNNDRQNIIERCIDNLVDKKASRYIPTPENIRTKDNFISTIYQAEGKLHYNDKDYNESWIKYTKAIAYALPDSLELTYAYSNRSAALFEAEMHDDCLKDLSRLKYMKIFPDNAKLLANLRALKSHRIIADRELSTSLRYANKKEVADQVDKIGTRALKLNSEIAPIILEKNNLEVPSLSDSTQLNYSREYGRHITAKKDIKFGEVIGVEHAYASNIVQDLKYNLCGYCKKQTWSSIPCNNCAHVVYCSESCKINADNDYHRVECKIIPYLLAFGIKDKYLLALRLTIIGMLESVYRPDKIPTKKNLSSFDPRSKGFMNGRLRSDVHTSVVSMQTSISGNLIDQECVSLADCFIMAYFLLINMDDLPSDHDGDLKDLKTRKKFMNVVGLIDRSVRILMNNGLEVSMPQANVKNQRIHMGSALVIPFSLFNHSCQPMVIISRHGDQFIMRATCPIKKGQQIFTNYGVTWYCHDKQKRQEFLNFYNFTCKCDACCGDWIHSEKSDKKVVKNNNKVRNHVFQTLENLVKAVEKGQLQNTSSYYLTENRLTVKPGDLEVYLVVLNEFYKYFNINSSRAVELSYLFSDFVALTQAAFIQFFA</sequence>
<keyword evidence="3" id="KW-0949">S-adenosyl-L-methionine</keyword>
<dbReference type="GO" id="GO:0032259">
    <property type="term" value="P:methylation"/>
    <property type="evidence" value="ECO:0007669"/>
    <property type="project" value="UniProtKB-KW"/>
</dbReference>
<dbReference type="Proteomes" id="UP000639338">
    <property type="component" value="Unassembled WGS sequence"/>
</dbReference>
<dbReference type="SUPFAM" id="SSF144232">
    <property type="entry name" value="HIT/MYND zinc finger-like"/>
    <property type="match status" value="1"/>
</dbReference>
<keyword evidence="1" id="KW-0489">Methyltransferase</keyword>
<comment type="caution">
    <text evidence="10">The sequence shown here is derived from an EMBL/GenBank/DDBJ whole genome shotgun (WGS) entry which is preliminary data.</text>
</comment>
<evidence type="ECO:0000259" key="9">
    <source>
        <dbReference type="PROSITE" id="PS50865"/>
    </source>
</evidence>
<evidence type="ECO:0000259" key="8">
    <source>
        <dbReference type="PROSITE" id="PS50280"/>
    </source>
</evidence>
<dbReference type="InterPro" id="IPR011990">
    <property type="entry name" value="TPR-like_helical_dom_sf"/>
</dbReference>
<keyword evidence="4" id="KW-0479">Metal-binding</keyword>
<feature type="domain" description="MYND-type" evidence="9">
    <location>
        <begin position="261"/>
        <end position="300"/>
    </location>
</feature>
<dbReference type="PROSITE" id="PS01360">
    <property type="entry name" value="ZF_MYND_1"/>
    <property type="match status" value="1"/>
</dbReference>
<dbReference type="Pfam" id="PF01753">
    <property type="entry name" value="zf-MYND"/>
    <property type="match status" value="1"/>
</dbReference>
<feature type="domain" description="SET" evidence="8">
    <location>
        <begin position="216"/>
        <end position="500"/>
    </location>
</feature>
<proteinExistence type="predicted"/>
<accession>A0A834XXF4</accession>
<keyword evidence="6" id="KW-0862">Zinc</keyword>
<dbReference type="InterPro" id="IPR052097">
    <property type="entry name" value="SET-MYND_domain_protein"/>
</dbReference>
<keyword evidence="11" id="KW-1185">Reference proteome</keyword>
<dbReference type="PROSITE" id="PS50865">
    <property type="entry name" value="ZF_MYND_2"/>
    <property type="match status" value="1"/>
</dbReference>
<evidence type="ECO:0000256" key="5">
    <source>
        <dbReference type="ARBA" id="ARBA00022771"/>
    </source>
</evidence>
<reference evidence="10 11" key="1">
    <citation type="submission" date="2020-08" db="EMBL/GenBank/DDBJ databases">
        <title>Aphidius gifuensis genome sequencing and assembly.</title>
        <authorList>
            <person name="Du Z."/>
        </authorList>
    </citation>
    <scope>NUCLEOTIDE SEQUENCE [LARGE SCALE GENOMIC DNA]</scope>
    <source>
        <strain evidence="10">YNYX2018</strain>
        <tissue evidence="10">Adults</tissue>
    </source>
</reference>
<evidence type="ECO:0000256" key="7">
    <source>
        <dbReference type="PROSITE-ProRule" id="PRU00134"/>
    </source>
</evidence>
<dbReference type="GO" id="GO:0008276">
    <property type="term" value="F:protein methyltransferase activity"/>
    <property type="evidence" value="ECO:0007669"/>
    <property type="project" value="UniProtKB-ARBA"/>
</dbReference>
<dbReference type="AlphaFoldDB" id="A0A834XXF4"/>
<dbReference type="GO" id="GO:0008270">
    <property type="term" value="F:zinc ion binding"/>
    <property type="evidence" value="ECO:0007669"/>
    <property type="project" value="UniProtKB-KW"/>
</dbReference>
<dbReference type="Gene3D" id="1.10.220.160">
    <property type="match status" value="1"/>
</dbReference>
<evidence type="ECO:0000313" key="11">
    <source>
        <dbReference type="Proteomes" id="UP000639338"/>
    </source>
</evidence>
<dbReference type="SUPFAM" id="SSF82199">
    <property type="entry name" value="SET domain"/>
    <property type="match status" value="1"/>
</dbReference>
<evidence type="ECO:0000256" key="1">
    <source>
        <dbReference type="ARBA" id="ARBA00022603"/>
    </source>
</evidence>
<dbReference type="Gene3D" id="1.25.40.10">
    <property type="entry name" value="Tetratricopeptide repeat domain"/>
    <property type="match status" value="1"/>
</dbReference>
<dbReference type="InterPro" id="IPR001214">
    <property type="entry name" value="SET_dom"/>
</dbReference>
<dbReference type="Gene3D" id="6.10.140.2220">
    <property type="match status" value="1"/>
</dbReference>
<dbReference type="Pfam" id="PF00856">
    <property type="entry name" value="SET"/>
    <property type="match status" value="1"/>
</dbReference>
<dbReference type="Gene3D" id="2.170.270.10">
    <property type="entry name" value="SET domain"/>
    <property type="match status" value="1"/>
</dbReference>
<evidence type="ECO:0000256" key="3">
    <source>
        <dbReference type="ARBA" id="ARBA00022691"/>
    </source>
</evidence>